<dbReference type="EMBL" id="DVFT01000064">
    <property type="protein sequence ID" value="HIQ95790.1"/>
    <property type="molecule type" value="Genomic_DNA"/>
</dbReference>
<reference evidence="2" key="1">
    <citation type="submission" date="2020-10" db="EMBL/GenBank/DDBJ databases">
        <authorList>
            <person name="Gilroy R."/>
        </authorList>
    </citation>
    <scope>NUCLEOTIDE SEQUENCE</scope>
    <source>
        <strain evidence="2">ChiSjej3B21-11622</strain>
    </source>
</reference>
<accession>A0A9D0ZVW6</accession>
<name>A0A9D0ZVW6_9FIRM</name>
<sequence length="118" mass="13598">MKSELEQYVIDKLEQLRQKQDISYYMLAKRGGLSYSSVTNMMKKGTTPTIYTIERMCAGLGITVSELFSREELLDNLTEEEKELLILFDEADDRQKKLIVAYAKGLLEKTFAKSSKKE</sequence>
<reference evidence="2" key="2">
    <citation type="journal article" date="2021" name="PeerJ">
        <title>Extensive microbial diversity within the chicken gut microbiome revealed by metagenomics and culture.</title>
        <authorList>
            <person name="Gilroy R."/>
            <person name="Ravi A."/>
            <person name="Getino M."/>
            <person name="Pursley I."/>
            <person name="Horton D.L."/>
            <person name="Alikhan N.F."/>
            <person name="Baker D."/>
            <person name="Gharbi K."/>
            <person name="Hall N."/>
            <person name="Watson M."/>
            <person name="Adriaenssens E.M."/>
            <person name="Foster-Nyarko E."/>
            <person name="Jarju S."/>
            <person name="Secka A."/>
            <person name="Antonio M."/>
            <person name="Oren A."/>
            <person name="Chaudhuri R.R."/>
            <person name="La Ragione R."/>
            <person name="Hildebrand F."/>
            <person name="Pallen M.J."/>
        </authorList>
    </citation>
    <scope>NUCLEOTIDE SEQUENCE</scope>
    <source>
        <strain evidence="2">ChiSjej3B21-11622</strain>
    </source>
</reference>
<dbReference type="GO" id="GO:0003677">
    <property type="term" value="F:DNA binding"/>
    <property type="evidence" value="ECO:0007669"/>
    <property type="project" value="InterPro"/>
</dbReference>
<dbReference type="SMART" id="SM00530">
    <property type="entry name" value="HTH_XRE"/>
    <property type="match status" value="1"/>
</dbReference>
<evidence type="ECO:0000313" key="3">
    <source>
        <dbReference type="Proteomes" id="UP000886886"/>
    </source>
</evidence>
<feature type="domain" description="HTH cro/C1-type" evidence="1">
    <location>
        <begin position="13"/>
        <end position="67"/>
    </location>
</feature>
<dbReference type="Pfam" id="PF01381">
    <property type="entry name" value="HTH_3"/>
    <property type="match status" value="1"/>
</dbReference>
<dbReference type="PROSITE" id="PS50943">
    <property type="entry name" value="HTH_CROC1"/>
    <property type="match status" value="1"/>
</dbReference>
<evidence type="ECO:0000259" key="1">
    <source>
        <dbReference type="PROSITE" id="PS50943"/>
    </source>
</evidence>
<protein>
    <submittedName>
        <fullName evidence="2">Helix-turn-helix transcriptional regulator</fullName>
    </submittedName>
</protein>
<gene>
    <name evidence="2" type="ORF">IAB26_04435</name>
</gene>
<dbReference type="SUPFAM" id="SSF47413">
    <property type="entry name" value="lambda repressor-like DNA-binding domains"/>
    <property type="match status" value="1"/>
</dbReference>
<organism evidence="2 3">
    <name type="scientific">Candidatus Limivivens merdigallinarum</name>
    <dbReference type="NCBI Taxonomy" id="2840859"/>
    <lineage>
        <taxon>Bacteria</taxon>
        <taxon>Bacillati</taxon>
        <taxon>Bacillota</taxon>
        <taxon>Clostridia</taxon>
        <taxon>Lachnospirales</taxon>
        <taxon>Lachnospiraceae</taxon>
        <taxon>Lachnospiraceae incertae sedis</taxon>
        <taxon>Candidatus Limivivens</taxon>
    </lineage>
</organism>
<dbReference type="Gene3D" id="1.10.260.40">
    <property type="entry name" value="lambda repressor-like DNA-binding domains"/>
    <property type="match status" value="1"/>
</dbReference>
<dbReference type="Proteomes" id="UP000886886">
    <property type="component" value="Unassembled WGS sequence"/>
</dbReference>
<proteinExistence type="predicted"/>
<evidence type="ECO:0000313" key="2">
    <source>
        <dbReference type="EMBL" id="HIQ95790.1"/>
    </source>
</evidence>
<comment type="caution">
    <text evidence="2">The sequence shown here is derived from an EMBL/GenBank/DDBJ whole genome shotgun (WGS) entry which is preliminary data.</text>
</comment>
<dbReference type="AlphaFoldDB" id="A0A9D0ZVW6"/>
<dbReference type="CDD" id="cd00093">
    <property type="entry name" value="HTH_XRE"/>
    <property type="match status" value="1"/>
</dbReference>
<dbReference type="InterPro" id="IPR010982">
    <property type="entry name" value="Lambda_DNA-bd_dom_sf"/>
</dbReference>
<dbReference type="InterPro" id="IPR001387">
    <property type="entry name" value="Cro/C1-type_HTH"/>
</dbReference>